<gene>
    <name evidence="2" type="ORF">H5P28_07855</name>
</gene>
<proteinExistence type="predicted"/>
<comment type="caution">
    <text evidence="2">The sequence shown here is derived from an EMBL/GenBank/DDBJ whole genome shotgun (WGS) entry which is preliminary data.</text>
</comment>
<reference evidence="2 3" key="1">
    <citation type="submission" date="2020-07" db="EMBL/GenBank/DDBJ databases">
        <authorList>
            <person name="Feng X."/>
        </authorList>
    </citation>
    <scope>NUCLEOTIDE SEQUENCE [LARGE SCALE GENOMIC DNA]</scope>
    <source>
        <strain evidence="2 3">JCM31066</strain>
    </source>
</reference>
<name>A0A842HF72_9BACT</name>
<dbReference type="RefSeq" id="WP_185675156.1">
    <property type="nucleotide sequence ID" value="NZ_JACHVB010000020.1"/>
</dbReference>
<feature type="signal peptide" evidence="1">
    <location>
        <begin position="1"/>
        <end position="25"/>
    </location>
</feature>
<protein>
    <submittedName>
        <fullName evidence="2">Uncharacterized protein</fullName>
    </submittedName>
</protein>
<keyword evidence="1" id="KW-0732">Signal</keyword>
<feature type="chain" id="PRO_5032490994" evidence="1">
    <location>
        <begin position="26"/>
        <end position="519"/>
    </location>
</feature>
<dbReference type="PROSITE" id="PS51257">
    <property type="entry name" value="PROKAR_LIPOPROTEIN"/>
    <property type="match status" value="1"/>
</dbReference>
<dbReference type="EMBL" id="JACHVB010000020">
    <property type="protein sequence ID" value="MBC2594174.1"/>
    <property type="molecule type" value="Genomic_DNA"/>
</dbReference>
<evidence type="ECO:0000313" key="3">
    <source>
        <dbReference type="Proteomes" id="UP000546464"/>
    </source>
</evidence>
<dbReference type="AlphaFoldDB" id="A0A842HF72"/>
<keyword evidence="3" id="KW-1185">Reference proteome</keyword>
<organism evidence="2 3">
    <name type="scientific">Ruficoccus amylovorans</name>
    <dbReference type="NCBI Taxonomy" id="1804625"/>
    <lineage>
        <taxon>Bacteria</taxon>
        <taxon>Pseudomonadati</taxon>
        <taxon>Verrucomicrobiota</taxon>
        <taxon>Opitutia</taxon>
        <taxon>Puniceicoccales</taxon>
        <taxon>Cerasicoccaceae</taxon>
        <taxon>Ruficoccus</taxon>
    </lineage>
</organism>
<sequence>MKNSRLWSLPVFLLACLAAVSSARAVPDISIRTEQVVSLDEVDRRLRGGVQSLDEVQPTTLVYQGEALLLELRNNRFVRFRASPDNDLWIATKDSPMDLAWSYQDVKDFVVTRADSRVTEQGFTIAVEADKPSVSGKVKLLIEAAWNRDKRMFEYTLSSTMRADLEAWWKESWFARSGAYTSGRPGASLDAFDYHVNRISISDLLQNGYEPDDILYEAFVRSPDGKAWEKWPKLHVSFTTRRGENYIALNALGNYQIDEPGEYFGFLDAGEGGWLTQLVQMPETPGSSVSFMLCWFYQDVHFLMRNAVPVRGSAKDFELRYKVRFIPQSPAEASRLLDAAEELPWREQGEYQLPVFSNDNRFDELISGSVDTQWPWFANSWDCVRDDEVGYDDHYSVRIRSETPGLKAWYAANTWGYPRSLDKIGGKRFRMTARVRTAGLTGRARLAVAPGSQSDFWVHTSGKRDERVEWVGSEWLSGDNEWTELSVDFKVTGQAPALVLEQEGAGTTWFDNVVIKPLH</sequence>
<dbReference type="Proteomes" id="UP000546464">
    <property type="component" value="Unassembled WGS sequence"/>
</dbReference>
<dbReference type="Gene3D" id="2.60.120.260">
    <property type="entry name" value="Galactose-binding domain-like"/>
    <property type="match status" value="1"/>
</dbReference>
<evidence type="ECO:0000256" key="1">
    <source>
        <dbReference type="SAM" id="SignalP"/>
    </source>
</evidence>
<accession>A0A842HF72</accession>
<evidence type="ECO:0000313" key="2">
    <source>
        <dbReference type="EMBL" id="MBC2594174.1"/>
    </source>
</evidence>